<feature type="domain" description="Glucose-methanol-choline oxidoreductase N-terminal" evidence="6">
    <location>
        <begin position="179"/>
        <end position="321"/>
    </location>
</feature>
<dbReference type="SUPFAM" id="SSF51905">
    <property type="entry name" value="FAD/NAD(P)-binding domain"/>
    <property type="match status" value="1"/>
</dbReference>
<evidence type="ECO:0000313" key="9">
    <source>
        <dbReference type="EMBL" id="KPX35533.1"/>
    </source>
</evidence>
<accession>A0A0P9R0W6</accession>
<feature type="domain" description="Glucose-methanol-choline oxidoreductase C-terminal" evidence="7">
    <location>
        <begin position="423"/>
        <end position="530"/>
    </location>
</feature>
<dbReference type="Pfam" id="PF05199">
    <property type="entry name" value="GMC_oxred_C"/>
    <property type="match status" value="1"/>
</dbReference>
<evidence type="ECO:0000256" key="5">
    <source>
        <dbReference type="ARBA" id="ARBA00023002"/>
    </source>
</evidence>
<dbReference type="Proteomes" id="UP000630864">
    <property type="component" value="Unassembled WGS sequence"/>
</dbReference>
<reference evidence="9 12" key="1">
    <citation type="submission" date="2015-09" db="EMBL/GenBank/DDBJ databases">
        <title>Genome announcement of multiple Pseudomonas syringae strains.</title>
        <authorList>
            <person name="Thakur S."/>
            <person name="Wang P.W."/>
            <person name="Gong Y."/>
            <person name="Weir B.S."/>
            <person name="Guttman D.S."/>
        </authorList>
    </citation>
    <scope>NUCLEOTIDE SEQUENCE [LARGE SCALE GENOMIC DNA]</scope>
    <source>
        <strain evidence="9 12">ICMP4455</strain>
    </source>
</reference>
<keyword evidence="3" id="KW-0285">Flavoprotein</keyword>
<keyword evidence="4" id="KW-0274">FAD</keyword>
<comment type="caution">
    <text evidence="9">The sequence shown here is derived from an EMBL/GenBank/DDBJ whole genome shotgun (WGS) entry which is preliminary data.</text>
</comment>
<dbReference type="AlphaFoldDB" id="A0A0P9R0W6"/>
<dbReference type="InterPro" id="IPR036188">
    <property type="entry name" value="FAD/NAD-bd_sf"/>
</dbReference>
<reference evidence="8" key="3">
    <citation type="submission" date="2020-09" db="EMBL/GenBank/DDBJ databases">
        <title>Pseudomonas syringae pv. eriobotryae genome sequence causing loquat canker disease.</title>
        <authorList>
            <person name="Fukuda S."/>
            <person name="Tashiro H."/>
            <person name="Nagano Y."/>
        </authorList>
    </citation>
    <scope>NUCLEOTIDE SEQUENCE</scope>
    <source>
        <strain evidence="8">AM001</strain>
    </source>
</reference>
<dbReference type="EMBL" id="RBPV01000550">
    <property type="protein sequence ID" value="RMO48004.1"/>
    <property type="molecule type" value="Genomic_DNA"/>
</dbReference>
<dbReference type="Pfam" id="PF00732">
    <property type="entry name" value="GMC_oxred_N"/>
    <property type="match status" value="1"/>
</dbReference>
<dbReference type="EMBL" id="RBOA01000149">
    <property type="protein sequence ID" value="RMM01790.1"/>
    <property type="molecule type" value="Genomic_DNA"/>
</dbReference>
<comment type="cofactor">
    <cofactor evidence="1">
        <name>FAD</name>
        <dbReference type="ChEBI" id="CHEBI:57692"/>
    </cofactor>
</comment>
<dbReference type="EMBL" id="BMZW01000025">
    <property type="protein sequence ID" value="GFZ61475.1"/>
    <property type="molecule type" value="Genomic_DNA"/>
</dbReference>
<dbReference type="InterPro" id="IPR051473">
    <property type="entry name" value="P2Ox-like"/>
</dbReference>
<dbReference type="EMBL" id="LJQI01000103">
    <property type="protein sequence ID" value="KPX35533.1"/>
    <property type="molecule type" value="Genomic_DNA"/>
</dbReference>
<dbReference type="RefSeq" id="WP_044319837.1">
    <property type="nucleotide sequence ID" value="NZ_BMZW01000025.1"/>
</dbReference>
<comment type="similarity">
    <text evidence="2">Belongs to the GMC oxidoreductase family.</text>
</comment>
<dbReference type="Gene3D" id="3.50.50.60">
    <property type="entry name" value="FAD/NAD(P)-binding domain"/>
    <property type="match status" value="2"/>
</dbReference>
<evidence type="ECO:0000256" key="2">
    <source>
        <dbReference type="ARBA" id="ARBA00010790"/>
    </source>
</evidence>
<dbReference type="Proteomes" id="UP000272627">
    <property type="component" value="Unassembled WGS sequence"/>
</dbReference>
<dbReference type="Proteomes" id="UP000050490">
    <property type="component" value="Unassembled WGS sequence"/>
</dbReference>
<proteinExistence type="inferred from homology"/>
<evidence type="ECO:0000256" key="3">
    <source>
        <dbReference type="ARBA" id="ARBA00022630"/>
    </source>
</evidence>
<keyword evidence="5" id="KW-0560">Oxidoreductase</keyword>
<evidence type="ECO:0000259" key="7">
    <source>
        <dbReference type="Pfam" id="PF05199"/>
    </source>
</evidence>
<dbReference type="GO" id="GO:0016614">
    <property type="term" value="F:oxidoreductase activity, acting on CH-OH group of donors"/>
    <property type="evidence" value="ECO:0007669"/>
    <property type="project" value="InterPro"/>
</dbReference>
<evidence type="ECO:0000313" key="13">
    <source>
        <dbReference type="Proteomes" id="UP000272627"/>
    </source>
</evidence>
<dbReference type="PANTHER" id="PTHR42784">
    <property type="entry name" value="PYRANOSE 2-OXIDASE"/>
    <property type="match status" value="1"/>
</dbReference>
<evidence type="ECO:0000256" key="4">
    <source>
        <dbReference type="ARBA" id="ARBA00022827"/>
    </source>
</evidence>
<evidence type="ECO:0000313" key="14">
    <source>
        <dbReference type="Proteomes" id="UP000275613"/>
    </source>
</evidence>
<dbReference type="GO" id="GO:0050660">
    <property type="term" value="F:flavin adenine dinucleotide binding"/>
    <property type="evidence" value="ECO:0007669"/>
    <property type="project" value="InterPro"/>
</dbReference>
<gene>
    <name evidence="9" type="ORF">ALO70_101584</name>
    <name evidence="11" type="ORF">ALQ39_05743</name>
    <name evidence="10" type="ORF">ALQ86_04326</name>
    <name evidence="8" type="ORF">PSE10A_39860</name>
</gene>
<name>A0A0P9R0W6_PSEA0</name>
<dbReference type="Proteomes" id="UP000275613">
    <property type="component" value="Unassembled WGS sequence"/>
</dbReference>
<evidence type="ECO:0000313" key="8">
    <source>
        <dbReference type="EMBL" id="GFZ61475.1"/>
    </source>
</evidence>
<evidence type="ECO:0000259" key="6">
    <source>
        <dbReference type="Pfam" id="PF00732"/>
    </source>
</evidence>
<evidence type="ECO:0000313" key="10">
    <source>
        <dbReference type="EMBL" id="RMM01790.1"/>
    </source>
</evidence>
<dbReference type="PANTHER" id="PTHR42784:SF1">
    <property type="entry name" value="PYRANOSE 2-OXIDASE"/>
    <property type="match status" value="1"/>
</dbReference>
<organism evidence="9 12">
    <name type="scientific">Pseudomonas amygdali pv. eriobotryae</name>
    <dbReference type="NCBI Taxonomy" id="129137"/>
    <lineage>
        <taxon>Bacteria</taxon>
        <taxon>Pseudomonadati</taxon>
        <taxon>Pseudomonadota</taxon>
        <taxon>Gammaproteobacteria</taxon>
        <taxon>Pseudomonadales</taxon>
        <taxon>Pseudomonadaceae</taxon>
        <taxon>Pseudomonas</taxon>
        <taxon>Pseudomonas amygdali</taxon>
    </lineage>
</organism>
<evidence type="ECO:0000313" key="11">
    <source>
        <dbReference type="EMBL" id="RMO48004.1"/>
    </source>
</evidence>
<evidence type="ECO:0000256" key="1">
    <source>
        <dbReference type="ARBA" id="ARBA00001974"/>
    </source>
</evidence>
<reference evidence="13 14" key="2">
    <citation type="submission" date="2018-08" db="EMBL/GenBank/DDBJ databases">
        <title>Recombination of ecologically and evolutionarily significant loci maintains genetic cohesion in the Pseudomonas syringae species complex.</title>
        <authorList>
            <person name="Dillon M."/>
            <person name="Thakur S."/>
            <person name="Almeida R.N.D."/>
            <person name="Weir B.S."/>
            <person name="Guttman D.S."/>
        </authorList>
    </citation>
    <scope>NUCLEOTIDE SEQUENCE [LARGE SCALE GENOMIC DNA]</scope>
    <source>
        <strain evidence="11 14">ICMP 4316</strain>
        <strain evidence="10 13">ICMP 8636</strain>
    </source>
</reference>
<dbReference type="InterPro" id="IPR007867">
    <property type="entry name" value="GMC_OxRtase_C"/>
</dbReference>
<evidence type="ECO:0000313" key="12">
    <source>
        <dbReference type="Proteomes" id="UP000050490"/>
    </source>
</evidence>
<protein>
    <submittedName>
        <fullName evidence="8">GMC family oxidoreductase</fullName>
    </submittedName>
    <submittedName>
        <fullName evidence="9">Putative oxidoreductase</fullName>
    </submittedName>
</protein>
<sequence>MNTDVLIIGSGVAATAVANRLLQSDPNRAILIIEAGTRVKMQDQVLWDDFMVSGSSYSKLPYFKYNDLDYPERDAPGENLNVGATVVPLAGSRVMTYGGSTIHWGGWSFRLKPEDFKLKSNTGQGADWPIDYAELEPFYNQAECYIGVSGDSENQDPPRSAPYPFPAFPYTLEDQPAYRAMNSLGLSTANVPIARHGSTNTTSRHAPCKTTGTCKYCPFGARYAAPNFLDDMANWGNFPNFRVMDNCVVEDVIMSSRNRASGVTYIDKMTGQRSTVEASTVIVAGGAIESPKLLLRSRSEHWPNGVGNDHDLVGRYFVTHPYFVFSATVDNNPKRLLTEMDFPTLCSRYFDSPQEQAKGKFILINPPTSFTPLVNGKTMGVAQMMQNGMSREDIESAVKGSAQVQIHGMLEIPSDYTNRVKNLDTRNRIGLPETLVDYSQSQDFNARMQEIGVHVGRIFEGMDATVSAPPSISWRADHSACTCRMSDSEQEGVIDKDLKVFGVDNLYVCSNASFPNTGAINPTLTLTALALRLGEHLATSVQS</sequence>
<dbReference type="PATRIC" id="fig|129137.4.peg.1406"/>
<dbReference type="InterPro" id="IPR000172">
    <property type="entry name" value="GMC_OxRdtase_N"/>
</dbReference>